<dbReference type="RefSeq" id="WP_306066412.1">
    <property type="nucleotide sequence ID" value="NZ_JAROCA020000001.1"/>
</dbReference>
<proteinExistence type="predicted"/>
<comment type="caution">
    <text evidence="1">The sequence shown here is derived from an EMBL/GenBank/DDBJ whole genome shotgun (WGS) entry which is preliminary data.</text>
</comment>
<dbReference type="Proteomes" id="UP001228376">
    <property type="component" value="Unassembled WGS sequence"/>
</dbReference>
<keyword evidence="2" id="KW-1185">Reference proteome</keyword>
<dbReference type="EMBL" id="JAROCA020000001">
    <property type="protein sequence ID" value="MDY0406304.1"/>
    <property type="molecule type" value="Genomic_DNA"/>
</dbReference>
<evidence type="ECO:0000313" key="2">
    <source>
        <dbReference type="Proteomes" id="UP001228376"/>
    </source>
</evidence>
<reference evidence="1 2" key="1">
    <citation type="submission" date="2023-10" db="EMBL/GenBank/DDBJ databases">
        <title>179-bfca-hs.</title>
        <authorList>
            <person name="Miliotis G."/>
            <person name="Sengupta P."/>
            <person name="Hameed A."/>
            <person name="Chuvochina M."/>
            <person name="Mcdonagh F."/>
            <person name="Simpson A.C."/>
            <person name="Singh N.K."/>
            <person name="Rekha P.D."/>
            <person name="Raman K."/>
            <person name="Hugenholtz P."/>
            <person name="Venkateswaran K."/>
        </authorList>
    </citation>
    <scope>NUCLEOTIDE SEQUENCE [LARGE SCALE GENOMIC DNA]</scope>
    <source>
        <strain evidence="1 2">179-BFC-A-HS</strain>
    </source>
</reference>
<gene>
    <name evidence="1" type="ORF">P5G51_013695</name>
</gene>
<protein>
    <submittedName>
        <fullName evidence="1">Uncharacterized protein</fullName>
    </submittedName>
</protein>
<evidence type="ECO:0000313" key="1">
    <source>
        <dbReference type="EMBL" id="MDY0406304.1"/>
    </source>
</evidence>
<sequence length="147" mass="16017">MLSDGKYVREYVGNGKIHYAFVDAIPKDRLEPELGMWKKFVIGAGDVLKTTGSGIKGFGIGAYDVGKDMVVGVYDLVTDPIGTAEALGNMNHEAVIEVPKGTTLNIGRAEKQITKTGAVMHGDADKVLLPLNYPLDWIKEIWQIPSR</sequence>
<name>A0ABU5CKG1_9BACI</name>
<organism evidence="1 2">
    <name type="scientific">Tigheibacillus jepli</name>
    <dbReference type="NCBI Taxonomy" id="3035914"/>
    <lineage>
        <taxon>Bacteria</taxon>
        <taxon>Bacillati</taxon>
        <taxon>Bacillota</taxon>
        <taxon>Bacilli</taxon>
        <taxon>Bacillales</taxon>
        <taxon>Bacillaceae</taxon>
        <taxon>Tigheibacillus</taxon>
    </lineage>
</organism>
<accession>A0ABU5CKG1</accession>